<dbReference type="AlphaFoldDB" id="A0A397TYW7"/>
<dbReference type="OrthoDB" id="2448058at2759"/>
<evidence type="ECO:0000313" key="1">
    <source>
        <dbReference type="EMBL" id="RIB03205.1"/>
    </source>
</evidence>
<protein>
    <submittedName>
        <fullName evidence="1">Uncharacterized protein</fullName>
    </submittedName>
</protein>
<keyword evidence="2" id="KW-1185">Reference proteome</keyword>
<reference evidence="1 2" key="1">
    <citation type="submission" date="2018-06" db="EMBL/GenBank/DDBJ databases">
        <title>Comparative genomics reveals the genomic features of Rhizophagus irregularis, R. cerebriforme, R. diaphanum and Gigaspora rosea, and their symbiotic lifestyle signature.</title>
        <authorList>
            <person name="Morin E."/>
            <person name="San Clemente H."/>
            <person name="Chen E.C.H."/>
            <person name="De La Providencia I."/>
            <person name="Hainaut M."/>
            <person name="Kuo A."/>
            <person name="Kohler A."/>
            <person name="Murat C."/>
            <person name="Tang N."/>
            <person name="Roy S."/>
            <person name="Loubradou J."/>
            <person name="Henrissat B."/>
            <person name="Grigoriev I.V."/>
            <person name="Corradi N."/>
            <person name="Roux C."/>
            <person name="Martin F.M."/>
        </authorList>
    </citation>
    <scope>NUCLEOTIDE SEQUENCE [LARGE SCALE GENOMIC DNA]</scope>
    <source>
        <strain evidence="1 2">DAOM 194757</strain>
    </source>
</reference>
<proteinExistence type="predicted"/>
<name>A0A397TYW7_9GLOM</name>
<accession>A0A397TYW7</accession>
<gene>
    <name evidence="1" type="ORF">C2G38_2225779</name>
</gene>
<organism evidence="1 2">
    <name type="scientific">Gigaspora rosea</name>
    <dbReference type="NCBI Taxonomy" id="44941"/>
    <lineage>
        <taxon>Eukaryota</taxon>
        <taxon>Fungi</taxon>
        <taxon>Fungi incertae sedis</taxon>
        <taxon>Mucoromycota</taxon>
        <taxon>Glomeromycotina</taxon>
        <taxon>Glomeromycetes</taxon>
        <taxon>Diversisporales</taxon>
        <taxon>Gigasporaceae</taxon>
        <taxon>Gigaspora</taxon>
    </lineage>
</organism>
<comment type="caution">
    <text evidence="1">The sequence shown here is derived from an EMBL/GenBank/DDBJ whole genome shotgun (WGS) entry which is preliminary data.</text>
</comment>
<sequence length="210" mass="24258">MTASVEPSSGYLNRQPKVAGEASCILVNVQMSDALHVGHPGHFELKSLEKHELDLFIKSQLMPAYLKLCGINEYLLSALQDYLQLNRLTEHVHRNTRCASKTESRYEIIPNLEFQPHASLIEYDKHKVAANLERQHYNNNIEESKNNLDIIHICYDWAQNVSIPYSLQQNNLSLWFWSWLCSLAWYKKIIILPEDVENIANYSSKGNNTL</sequence>
<dbReference type="EMBL" id="QKWP01002478">
    <property type="protein sequence ID" value="RIB03205.1"/>
    <property type="molecule type" value="Genomic_DNA"/>
</dbReference>
<evidence type="ECO:0000313" key="2">
    <source>
        <dbReference type="Proteomes" id="UP000266673"/>
    </source>
</evidence>
<dbReference type="Proteomes" id="UP000266673">
    <property type="component" value="Unassembled WGS sequence"/>
</dbReference>